<keyword evidence="1" id="KW-0732">Signal</keyword>
<proteinExistence type="predicted"/>
<dbReference type="EMBL" id="JAZDUA010000003">
    <property type="protein sequence ID" value="KAK7874365.1"/>
    <property type="molecule type" value="Genomic_DNA"/>
</dbReference>
<dbReference type="Pfam" id="PF15907">
    <property type="entry name" value="Itfg2"/>
    <property type="match status" value="1"/>
</dbReference>
<accession>A0AAN9ZJ83</accession>
<keyword evidence="3" id="KW-1185">Reference proteome</keyword>
<evidence type="ECO:0000256" key="1">
    <source>
        <dbReference type="ARBA" id="ARBA00022729"/>
    </source>
</evidence>
<evidence type="ECO:0000313" key="2">
    <source>
        <dbReference type="EMBL" id="KAK7874365.1"/>
    </source>
</evidence>
<reference evidence="2 3" key="1">
    <citation type="submission" date="2024-03" db="EMBL/GenBank/DDBJ databases">
        <title>The genome assembly and annotation of the cricket Gryllus longicercus Weissman &amp; Gray.</title>
        <authorList>
            <person name="Szrajer S."/>
            <person name="Gray D."/>
            <person name="Ylla G."/>
        </authorList>
    </citation>
    <scope>NUCLEOTIDE SEQUENCE [LARGE SCALE GENOMIC DNA]</scope>
    <source>
        <strain evidence="2">DAG 2021-001</strain>
        <tissue evidence="2">Whole body minus gut</tissue>
    </source>
</reference>
<dbReference type="Proteomes" id="UP001378592">
    <property type="component" value="Unassembled WGS sequence"/>
</dbReference>
<dbReference type="InterPro" id="IPR013517">
    <property type="entry name" value="FG-GAP"/>
</dbReference>
<comment type="caution">
    <text evidence="2">The sequence shown here is derived from an EMBL/GenBank/DDBJ whole genome shotgun (WGS) entry which is preliminary data.</text>
</comment>
<dbReference type="SUPFAM" id="SSF69318">
    <property type="entry name" value="Integrin alpha N-terminal domain"/>
    <property type="match status" value="1"/>
</dbReference>
<dbReference type="Pfam" id="PF01839">
    <property type="entry name" value="FG-GAP"/>
    <property type="match status" value="1"/>
</dbReference>
<dbReference type="PANTHER" id="PTHR16317:SF1">
    <property type="entry name" value="KICSTOR COMPLEX PROTEIN ITFG2"/>
    <property type="match status" value="1"/>
</dbReference>
<organism evidence="2 3">
    <name type="scientific">Gryllus longicercus</name>
    <dbReference type="NCBI Taxonomy" id="2509291"/>
    <lineage>
        <taxon>Eukaryota</taxon>
        <taxon>Metazoa</taxon>
        <taxon>Ecdysozoa</taxon>
        <taxon>Arthropoda</taxon>
        <taxon>Hexapoda</taxon>
        <taxon>Insecta</taxon>
        <taxon>Pterygota</taxon>
        <taxon>Neoptera</taxon>
        <taxon>Polyneoptera</taxon>
        <taxon>Orthoptera</taxon>
        <taxon>Ensifera</taxon>
        <taxon>Gryllidea</taxon>
        <taxon>Grylloidea</taxon>
        <taxon>Gryllidae</taxon>
        <taxon>Gryllinae</taxon>
        <taxon>Gryllus</taxon>
    </lineage>
</organism>
<evidence type="ECO:0000313" key="3">
    <source>
        <dbReference type="Proteomes" id="UP001378592"/>
    </source>
</evidence>
<sequence>MRAVCFVERMEFQASGNVFPNSMALGDVNNDGDSELVVGNTSGELTIFKGEKILQTFTKLGMITAVGIGDIFNNGQNALVVVSGDGWCRILFNSKSTDATNEQVCGLSVVHAQQIPPNTKVVLLEDVDGDGCIELVLALTDRVVRSYRWECEEITSTGNIASGSKGNIGNPSYPGKLRGLNKWEFASQIGSVTINHNADGTPCLLVAQPGGTFMKIRCPEPGTKDTGDLAPSYIDYHPLSQCHMRNPNVSTEILGDIEPPASLRKGERGMRYAVATLDGTLMLVEDEEILWSIQVDHQLFALTKLKILDGSDETGENIVACSWDGQTYILDQEKKSVRFQLEESVHAFCAGYYSTEPGKHPVPCLVYTTFTNKIYLYYNVSLPSMVTRRFTPPVNNGSEDSHKKRKLTEWVLYGISE</sequence>
<dbReference type="PANTHER" id="PTHR16317">
    <property type="entry name" value="INTEGRIN ALPHA REPEAT DOMAIN-CONTAINING"/>
    <property type="match status" value="1"/>
</dbReference>
<dbReference type="AlphaFoldDB" id="A0AAN9ZJ83"/>
<dbReference type="GO" id="GO:0032006">
    <property type="term" value="P:regulation of TOR signaling"/>
    <property type="evidence" value="ECO:0007669"/>
    <property type="project" value="TreeGrafter"/>
</dbReference>
<dbReference type="InterPro" id="IPR031793">
    <property type="entry name" value="KICSTOR_ITFG2"/>
</dbReference>
<name>A0AAN9ZJ83_9ORTH</name>
<dbReference type="InterPro" id="IPR028994">
    <property type="entry name" value="Integrin_alpha_N"/>
</dbReference>
<gene>
    <name evidence="2" type="ORF">R5R35_007829</name>
</gene>
<protein>
    <submittedName>
        <fullName evidence="2">Uncharacterized protein</fullName>
    </submittedName>
</protein>
<dbReference type="InterPro" id="IPR036322">
    <property type="entry name" value="WD40_repeat_dom_sf"/>
</dbReference>
<dbReference type="SUPFAM" id="SSF50978">
    <property type="entry name" value="WD40 repeat-like"/>
    <property type="match status" value="1"/>
</dbReference>